<dbReference type="PROSITE" id="PS50937">
    <property type="entry name" value="HTH_MERR_2"/>
    <property type="match status" value="1"/>
</dbReference>
<dbReference type="RefSeq" id="WP_015884088.1">
    <property type="nucleotide sequence ID" value="NC_012669.1"/>
</dbReference>
<dbReference type="EMBL" id="CP001618">
    <property type="protein sequence ID" value="ACQ81851.1"/>
    <property type="molecule type" value="Genomic_DNA"/>
</dbReference>
<dbReference type="Gene3D" id="3.30.720.110">
    <property type="match status" value="1"/>
</dbReference>
<dbReference type="Pfam" id="PF00903">
    <property type="entry name" value="Glyoxalase"/>
    <property type="match status" value="1"/>
</dbReference>
<dbReference type="SMART" id="SM00422">
    <property type="entry name" value="HTH_MERR"/>
    <property type="match status" value="1"/>
</dbReference>
<gene>
    <name evidence="4" type="ordered locus">Bcav_3609</name>
</gene>
<dbReference type="OrthoDB" id="9809391at2"/>
<evidence type="ECO:0000313" key="4">
    <source>
        <dbReference type="EMBL" id="ACQ81851.1"/>
    </source>
</evidence>
<dbReference type="PROSITE" id="PS51819">
    <property type="entry name" value="VOC"/>
    <property type="match status" value="1"/>
</dbReference>
<dbReference type="Pfam" id="PF13411">
    <property type="entry name" value="MerR_1"/>
    <property type="match status" value="1"/>
</dbReference>
<dbReference type="PANTHER" id="PTHR30204:SF90">
    <property type="entry name" value="HTH-TYPE TRANSCRIPTIONAL ACTIVATOR MTA"/>
    <property type="match status" value="1"/>
</dbReference>
<accession>C5C307</accession>
<protein>
    <submittedName>
        <fullName evidence="4">Transcriptional regulator, MerR family</fullName>
    </submittedName>
</protein>
<dbReference type="HOGENOM" id="CLU_1048938_0_0_11"/>
<name>C5C307_BEUC1</name>
<dbReference type="GO" id="GO:0003700">
    <property type="term" value="F:DNA-binding transcription factor activity"/>
    <property type="evidence" value="ECO:0007669"/>
    <property type="project" value="InterPro"/>
</dbReference>
<evidence type="ECO:0000313" key="5">
    <source>
        <dbReference type="Proteomes" id="UP000007962"/>
    </source>
</evidence>
<feature type="domain" description="VOC" evidence="3">
    <location>
        <begin position="147"/>
        <end position="271"/>
    </location>
</feature>
<dbReference type="eggNOG" id="COG2764">
    <property type="taxonomic scope" value="Bacteria"/>
</dbReference>
<keyword evidence="1" id="KW-0238">DNA-binding</keyword>
<sequence length="288" mass="31072">MSGSPPPWRVGELADATGLTVRTLHHYDEIGLLTADRTPSGYRTYGRRHLERLYRINVLRQLGLPLARISAMLDDPAWSLDDTLRRHGEELERRMVRMERLRQGLGDARDAVARGSGSGDSAGAADVETCERLLAVLADMGIGETEPVRRTAVLVYADIDAAYRYLVDVFGLAPGGVTRDDDGVANHGEVRTGDGVVWLHRVAPEWGLASPATLGAATGILAVTVGDVDAHHARTAASGAPIDYPPTDQPYGVREYGARGPEGELWTFMTPLVAPLTEPRTPAPRVPA</sequence>
<dbReference type="InterPro" id="IPR047057">
    <property type="entry name" value="MerR_fam"/>
</dbReference>
<dbReference type="PRINTS" id="PR00040">
    <property type="entry name" value="HTHMERR"/>
</dbReference>
<dbReference type="InterPro" id="IPR000551">
    <property type="entry name" value="MerR-type_HTH_dom"/>
</dbReference>
<organism evidence="4 5">
    <name type="scientific">Beutenbergia cavernae (strain ATCC BAA-8 / DSM 12333 / CCUG 43141 / JCM 11478 / NBRC 16432 / NCIMB 13614 / HKI 0122)</name>
    <dbReference type="NCBI Taxonomy" id="471853"/>
    <lineage>
        <taxon>Bacteria</taxon>
        <taxon>Bacillati</taxon>
        <taxon>Actinomycetota</taxon>
        <taxon>Actinomycetes</taxon>
        <taxon>Micrococcales</taxon>
        <taxon>Beutenbergiaceae</taxon>
        <taxon>Beutenbergia</taxon>
    </lineage>
</organism>
<dbReference type="SUPFAM" id="SSF46955">
    <property type="entry name" value="Putative DNA-binding domain"/>
    <property type="match status" value="1"/>
</dbReference>
<dbReference type="KEGG" id="bcv:Bcav_3609"/>
<feature type="domain" description="HTH merR-type" evidence="2">
    <location>
        <begin position="7"/>
        <end position="75"/>
    </location>
</feature>
<evidence type="ECO:0000259" key="2">
    <source>
        <dbReference type="PROSITE" id="PS50937"/>
    </source>
</evidence>
<dbReference type="InterPro" id="IPR037523">
    <property type="entry name" value="VOC_core"/>
</dbReference>
<evidence type="ECO:0000259" key="3">
    <source>
        <dbReference type="PROSITE" id="PS51819"/>
    </source>
</evidence>
<keyword evidence="5" id="KW-1185">Reference proteome</keyword>
<dbReference type="Gene3D" id="1.10.1660.10">
    <property type="match status" value="1"/>
</dbReference>
<reference evidence="4 5" key="1">
    <citation type="journal article" date="2009" name="Stand. Genomic Sci.">
        <title>Complete genome sequence of Beutenbergia cavernae type strain (HKI 0122).</title>
        <authorList>
            <person name="Land M."/>
            <person name="Pukall R."/>
            <person name="Abt B."/>
            <person name="Goker M."/>
            <person name="Rohde M."/>
            <person name="Glavina Del Rio T."/>
            <person name="Tice H."/>
            <person name="Copeland A."/>
            <person name="Cheng J.F."/>
            <person name="Lucas S."/>
            <person name="Chen F."/>
            <person name="Nolan M."/>
            <person name="Bruce D."/>
            <person name="Goodwin L."/>
            <person name="Pitluck S."/>
            <person name="Ivanova N."/>
            <person name="Mavromatis K."/>
            <person name="Ovchinnikova G."/>
            <person name="Pati A."/>
            <person name="Chen A."/>
            <person name="Palaniappan K."/>
            <person name="Hauser L."/>
            <person name="Chang Y.J."/>
            <person name="Jefferies C.C."/>
            <person name="Saunders E."/>
            <person name="Brettin T."/>
            <person name="Detter J.C."/>
            <person name="Han C."/>
            <person name="Chain P."/>
            <person name="Bristow J."/>
            <person name="Eisen J.A."/>
            <person name="Markowitz V."/>
            <person name="Hugenholtz P."/>
            <person name="Kyrpides N.C."/>
            <person name="Klenk H.P."/>
            <person name="Lapidus A."/>
        </authorList>
    </citation>
    <scope>NUCLEOTIDE SEQUENCE [LARGE SCALE GENOMIC DNA]</scope>
    <source>
        <strain evidence="5">ATCC BAA-8 / DSM 12333 / NBRC 16432</strain>
    </source>
</reference>
<dbReference type="AlphaFoldDB" id="C5C307"/>
<evidence type="ECO:0000256" key="1">
    <source>
        <dbReference type="ARBA" id="ARBA00023125"/>
    </source>
</evidence>
<dbReference type="STRING" id="471853.Bcav_3609"/>
<dbReference type="Gene3D" id="3.30.720.120">
    <property type="match status" value="1"/>
</dbReference>
<dbReference type="InterPro" id="IPR029068">
    <property type="entry name" value="Glyas_Bleomycin-R_OHBP_Dase"/>
</dbReference>
<dbReference type="eggNOG" id="COG0789">
    <property type="taxonomic scope" value="Bacteria"/>
</dbReference>
<dbReference type="CDD" id="cd01106">
    <property type="entry name" value="HTH_TipAL-Mta"/>
    <property type="match status" value="1"/>
</dbReference>
<dbReference type="GO" id="GO:0003677">
    <property type="term" value="F:DNA binding"/>
    <property type="evidence" value="ECO:0007669"/>
    <property type="project" value="UniProtKB-KW"/>
</dbReference>
<dbReference type="InterPro" id="IPR004360">
    <property type="entry name" value="Glyas_Fos-R_dOase_dom"/>
</dbReference>
<dbReference type="Proteomes" id="UP000007962">
    <property type="component" value="Chromosome"/>
</dbReference>
<dbReference type="PANTHER" id="PTHR30204">
    <property type="entry name" value="REDOX-CYCLING DRUG-SENSING TRANSCRIPTIONAL ACTIVATOR SOXR"/>
    <property type="match status" value="1"/>
</dbReference>
<dbReference type="PROSITE" id="PS00552">
    <property type="entry name" value="HTH_MERR_1"/>
    <property type="match status" value="1"/>
</dbReference>
<dbReference type="InterPro" id="IPR009061">
    <property type="entry name" value="DNA-bd_dom_put_sf"/>
</dbReference>
<dbReference type="SUPFAM" id="SSF54593">
    <property type="entry name" value="Glyoxalase/Bleomycin resistance protein/Dihydroxybiphenyl dioxygenase"/>
    <property type="match status" value="1"/>
</dbReference>
<proteinExistence type="predicted"/>